<dbReference type="NCBIfam" id="TIGR01568">
    <property type="entry name" value="A_thal_3678"/>
    <property type="match status" value="1"/>
</dbReference>
<organism evidence="9 10">
    <name type="scientific">Linum trigynum</name>
    <dbReference type="NCBI Taxonomy" id="586398"/>
    <lineage>
        <taxon>Eukaryota</taxon>
        <taxon>Viridiplantae</taxon>
        <taxon>Streptophyta</taxon>
        <taxon>Embryophyta</taxon>
        <taxon>Tracheophyta</taxon>
        <taxon>Spermatophyta</taxon>
        <taxon>Magnoliopsida</taxon>
        <taxon>eudicotyledons</taxon>
        <taxon>Gunneridae</taxon>
        <taxon>Pentapetalae</taxon>
        <taxon>rosids</taxon>
        <taxon>fabids</taxon>
        <taxon>Malpighiales</taxon>
        <taxon>Linaceae</taxon>
        <taxon>Linum</taxon>
    </lineage>
</organism>
<evidence type="ECO:0000256" key="5">
    <source>
        <dbReference type="ARBA" id="ARBA00023242"/>
    </source>
</evidence>
<dbReference type="PANTHER" id="PTHR33057:SF70">
    <property type="entry name" value="TRANSCRIPTION REPRESSOR-RELATED"/>
    <property type="match status" value="1"/>
</dbReference>
<keyword evidence="10" id="KW-1185">Reference proteome</keyword>
<dbReference type="InterPro" id="IPR006458">
    <property type="entry name" value="Ovate_C"/>
</dbReference>
<dbReference type="PROSITE" id="PS51754">
    <property type="entry name" value="OVATE"/>
    <property type="match status" value="1"/>
</dbReference>
<dbReference type="AlphaFoldDB" id="A0AAV2G0S4"/>
<dbReference type="GO" id="GO:0045892">
    <property type="term" value="P:negative regulation of DNA-templated transcription"/>
    <property type="evidence" value="ECO:0007669"/>
    <property type="project" value="UniProtKB-UniRule"/>
</dbReference>
<reference evidence="9 10" key="1">
    <citation type="submission" date="2024-04" db="EMBL/GenBank/DDBJ databases">
        <authorList>
            <person name="Fracassetti M."/>
        </authorList>
    </citation>
    <scope>NUCLEOTIDE SEQUENCE [LARGE SCALE GENOMIC DNA]</scope>
</reference>
<dbReference type="Proteomes" id="UP001497516">
    <property type="component" value="Chromosome 7"/>
</dbReference>
<name>A0AAV2G0S4_9ROSI</name>
<proteinExistence type="predicted"/>
<dbReference type="InterPro" id="IPR038933">
    <property type="entry name" value="Ovate"/>
</dbReference>
<dbReference type="EMBL" id="OZ034820">
    <property type="protein sequence ID" value="CAL1403827.1"/>
    <property type="molecule type" value="Genomic_DNA"/>
</dbReference>
<keyword evidence="2 6" id="KW-0678">Repressor</keyword>
<comment type="function">
    <text evidence="6">Transcriptional repressor that regulates multiple aspects of plant growth and development.</text>
</comment>
<evidence type="ECO:0000259" key="8">
    <source>
        <dbReference type="PROSITE" id="PS51754"/>
    </source>
</evidence>
<dbReference type="PANTHER" id="PTHR33057">
    <property type="entry name" value="TRANSCRIPTION REPRESSOR OFP7-RELATED"/>
    <property type="match status" value="1"/>
</dbReference>
<evidence type="ECO:0000313" key="10">
    <source>
        <dbReference type="Proteomes" id="UP001497516"/>
    </source>
</evidence>
<evidence type="ECO:0000256" key="7">
    <source>
        <dbReference type="SAM" id="MobiDB-lite"/>
    </source>
</evidence>
<dbReference type="Pfam" id="PF04844">
    <property type="entry name" value="Ovate"/>
    <property type="match status" value="1"/>
</dbReference>
<protein>
    <recommendedName>
        <fullName evidence="6">Transcription repressor</fullName>
    </recommendedName>
    <alternativeName>
        <fullName evidence="6">Ovate family protein</fullName>
    </alternativeName>
</protein>
<feature type="region of interest" description="Disordered" evidence="7">
    <location>
        <begin position="64"/>
        <end position="149"/>
    </location>
</feature>
<feature type="region of interest" description="Disordered" evidence="7">
    <location>
        <begin position="1"/>
        <end position="40"/>
    </location>
</feature>
<evidence type="ECO:0000256" key="1">
    <source>
        <dbReference type="ARBA" id="ARBA00004123"/>
    </source>
</evidence>
<keyword evidence="5 6" id="KW-0539">Nucleus</keyword>
<gene>
    <name evidence="9" type="ORF">LTRI10_LOCUS43732</name>
</gene>
<keyword evidence="4 6" id="KW-0804">Transcription</keyword>
<evidence type="ECO:0000256" key="4">
    <source>
        <dbReference type="ARBA" id="ARBA00023163"/>
    </source>
</evidence>
<evidence type="ECO:0000256" key="6">
    <source>
        <dbReference type="RuleBase" id="RU367028"/>
    </source>
</evidence>
<comment type="subcellular location">
    <subcellularLocation>
        <location evidence="1 6">Nucleus</location>
    </subcellularLocation>
</comment>
<keyword evidence="3 6" id="KW-0805">Transcription regulation</keyword>
<accession>A0AAV2G0S4</accession>
<feature type="domain" description="OVATE" evidence="8">
    <location>
        <begin position="162"/>
        <end position="221"/>
    </location>
</feature>
<evidence type="ECO:0000256" key="3">
    <source>
        <dbReference type="ARBA" id="ARBA00023015"/>
    </source>
</evidence>
<feature type="compositionally biased region" description="Low complexity" evidence="7">
    <location>
        <begin position="114"/>
        <end position="149"/>
    </location>
</feature>
<evidence type="ECO:0000256" key="2">
    <source>
        <dbReference type="ARBA" id="ARBA00022491"/>
    </source>
</evidence>
<sequence>MSSAAGKPTVHHNSKLKQGNPNPNTATTTKTTKKKKKQQLLFGVFRSSSTSNSFCGCGLSDVHDPASSSKFTVSRTTTVPPSPSSSINILAFLPKHPNSPAAAADDEDRDPSRADYSSSVTSTTTATTTTATSSTCSSSSSSYESSSAADRGRSAIGSSIAVVKDSDDPYEDFRDSMMQMVVEKGIYSRTGLEELLKRFLELNSPCYHTVIVRAFTQIWNEVVVAAADVVGRQQHGTCGGR</sequence>
<evidence type="ECO:0000313" key="9">
    <source>
        <dbReference type="EMBL" id="CAL1403827.1"/>
    </source>
</evidence>
<dbReference type="GO" id="GO:0005634">
    <property type="term" value="C:nucleus"/>
    <property type="evidence" value="ECO:0007669"/>
    <property type="project" value="UniProtKB-SubCell"/>
</dbReference>